<feature type="compositionally biased region" description="Basic and acidic residues" evidence="1">
    <location>
        <begin position="1056"/>
        <end position="1066"/>
    </location>
</feature>
<feature type="region of interest" description="Disordered" evidence="1">
    <location>
        <begin position="931"/>
        <end position="1495"/>
    </location>
</feature>
<dbReference type="EMBL" id="JAFCIX010000402">
    <property type="protein sequence ID" value="KAH6591680.1"/>
    <property type="molecule type" value="Genomic_DNA"/>
</dbReference>
<protein>
    <recommendedName>
        <fullName evidence="2">Cryptic loci regulator 2 N-terminal domain-containing protein</fullName>
    </recommendedName>
</protein>
<evidence type="ECO:0000256" key="1">
    <source>
        <dbReference type="SAM" id="MobiDB-lite"/>
    </source>
</evidence>
<feature type="compositionally biased region" description="Basic and acidic residues" evidence="1">
    <location>
        <begin position="726"/>
        <end position="740"/>
    </location>
</feature>
<dbReference type="Pfam" id="PF16761">
    <property type="entry name" value="Clr2_transil"/>
    <property type="match status" value="1"/>
</dbReference>
<feature type="compositionally biased region" description="Polar residues" evidence="1">
    <location>
        <begin position="1197"/>
        <end position="1207"/>
    </location>
</feature>
<feature type="compositionally biased region" description="Basic and acidic residues" evidence="1">
    <location>
        <begin position="1018"/>
        <end position="1030"/>
    </location>
</feature>
<proteinExistence type="predicted"/>
<feature type="region of interest" description="Disordered" evidence="1">
    <location>
        <begin position="789"/>
        <end position="825"/>
    </location>
</feature>
<feature type="compositionally biased region" description="Polar residues" evidence="1">
    <location>
        <begin position="931"/>
        <end position="960"/>
    </location>
</feature>
<dbReference type="InterPro" id="IPR031915">
    <property type="entry name" value="Clr2_N"/>
</dbReference>
<feature type="compositionally biased region" description="Basic and acidic residues" evidence="1">
    <location>
        <begin position="1468"/>
        <end position="1492"/>
    </location>
</feature>
<evidence type="ECO:0000259" key="2">
    <source>
        <dbReference type="Pfam" id="PF16761"/>
    </source>
</evidence>
<feature type="compositionally biased region" description="Acidic residues" evidence="1">
    <location>
        <begin position="715"/>
        <end position="725"/>
    </location>
</feature>
<comment type="caution">
    <text evidence="3">The sequence shown here is derived from an EMBL/GenBank/DDBJ whole genome shotgun (WGS) entry which is preliminary data.</text>
</comment>
<gene>
    <name evidence="3" type="ORF">BASA50_008537</name>
</gene>
<feature type="compositionally biased region" description="Basic and acidic residues" evidence="1">
    <location>
        <begin position="998"/>
        <end position="1009"/>
    </location>
</feature>
<evidence type="ECO:0000313" key="3">
    <source>
        <dbReference type="EMBL" id="KAH6591680.1"/>
    </source>
</evidence>
<feature type="compositionally biased region" description="Low complexity" evidence="1">
    <location>
        <begin position="1095"/>
        <end position="1106"/>
    </location>
</feature>
<feature type="domain" description="Cryptic loci regulator 2 N-terminal" evidence="2">
    <location>
        <begin position="101"/>
        <end position="194"/>
    </location>
</feature>
<feature type="region of interest" description="Disordered" evidence="1">
    <location>
        <begin position="658"/>
        <end position="690"/>
    </location>
</feature>
<feature type="region of interest" description="Disordered" evidence="1">
    <location>
        <begin position="702"/>
        <end position="741"/>
    </location>
</feature>
<feature type="compositionally biased region" description="Low complexity" evidence="1">
    <location>
        <begin position="1345"/>
        <end position="1356"/>
    </location>
</feature>
<dbReference type="Proteomes" id="UP001648503">
    <property type="component" value="Unassembled WGS sequence"/>
</dbReference>
<evidence type="ECO:0000313" key="4">
    <source>
        <dbReference type="Proteomes" id="UP001648503"/>
    </source>
</evidence>
<sequence>MHVRRDMQQPHKQPHKHQHKQQQQQPHSTTTDAWLLTNVLSDGCAHYIEPPLDGVDQFYSPLLLPDPPIKVWLSSVRNALIPMLDKHRLQSASHIPRPSKFILDEIPAKYMLYKKYTKRSALGKENGRAAPRVDDQTEMLDGIEYQILILLYGHPSGLAYRYISEYASHVFWLSKEPASQNERRNYSDCLCAHCQQFVKSCRKLYMDFTRPTKKEHYLVLPKRLPFGPSALFRNGETIWVPIIFRKDGKAESGIPLLEHMANNGKSHTNSDSSFHKDTSKDPSSSTSTALSRKGDAEPHVNTSVQNTSAIHDPEFDQLVYFPAVVTMRSTDLVENRVPIVHSDKAINPTSLSQASSQSTTASSSTVVSVNYRVSIQTLDIAMNVTHQSAYPYVAHPVSNTKHLTEKQQTWYNDAIAVHTYQASVLAPFGKSMIKITSTDLLLRLSEAFGTQLPALNEDTIQIPKFDGLRFGAEVIRIGDAIRLKRADPDGNLVCMVLGCIFDVSSIVKQHPGLPNIVVSGKLFSRQEKFFVTLRDHMTTFNAWFPANKPRSSSRINLEELYPIELIAGRFYPVRSSSIAFDDDRGIAQSYWQDWHTVDGNLPQSFMPIKHTDSLLNDRKDVRDIFGVDDRDVLQPTDVTSPMKSKAKKHKTKLEMRVAKRRKKKKMELPIVRSRTGSIDISGEGVTDPNPQSALLFLQQSSTATPSKKEGLLEFSDSDDNDNDDDGQVHEDDLSDAHESDSYIDISTLNGGHAFMERNRSTLPSDNDVVPDQIEIVLHSSAPIVPISQSRRTSVEGNTSRKVAYASESNSSPMDLPKATPRKLSPDIKSSLQQPLLLVSVKNAVDAETGVKTEQAQALPERTNDHHQLPWDNSGVLPLPRVFDTKVLDKAEALGDEISIITISDTVVDCEDVASRAVTLAATNDPVVSPHLPQTSISATPTHPLSLTKFSSKTTGGTNDHPTIESRLGGIASRPLLQGARSLDQDVDVTRRQSSCVHDQQESNAEKMEVDCQIISSGSDHDNTESEKDPHPYMTGSSSALPRTNNQSIFSRLGKPPIHDASGKADQPHSQPSAFDQSSTTKEARSSHHSLSGYMPSNSTSPPSITNRLGRYIREKTTLSSNSGNGGSLHSPLRRNEEEKADSARISARASVEQEALFTPSSTRSTSYRRSRSPPTVSPTSGRSRDIQIDATRPYKRCNSTAAPSISQRGEALASPSSGILNSKRKASVERIPAYSKTHADHTVTKGSSPDPKLAGSSSISLRSSPGPSRIGSGSVDQEARMSHSTFTRSLGPKGASAAIPVNPERAARSSALRDSTGDRPHKSEDRRLGQGSVESPYRRLSILPQQRLSSLRSAASPREIHGGTQSSASHSVTQSHPSDLPLKVISSSSKSATHASDTGGQSSVHKVPLGEPHSTRMPLSSHNKVNGHRSGPATPGPTILPTSGGRYNMANSQHSSASAAAAAALLSPRHELPTDKRPKDLQSRASENEASRFKGRLAIDSGDNSDINDISTFGNPVVGGRNVSTLANIPVHDTAPIADKTLQNADAVVTIGRGITHAQSGNAALFSVVWPELHSADMTAPYKQNARSILPKDGKVRITTQANLVVYFSIAYRKVGVFKGSTRLLNRIQAESPMTVFKFIQRGIVDTITRDLIYDGRFLGPSCDADSRCPQLLKLDCPLNSDGAEDHEAGLSLKKLHAALHTQVGLLRGRRFDGLVFATIRDVMLLVTEKPKSITDWYPVLLKYYFQ</sequence>
<organism evidence="3 4">
    <name type="scientific">Batrachochytrium salamandrivorans</name>
    <dbReference type="NCBI Taxonomy" id="1357716"/>
    <lineage>
        <taxon>Eukaryota</taxon>
        <taxon>Fungi</taxon>
        <taxon>Fungi incertae sedis</taxon>
        <taxon>Chytridiomycota</taxon>
        <taxon>Chytridiomycota incertae sedis</taxon>
        <taxon>Chytridiomycetes</taxon>
        <taxon>Rhizophydiales</taxon>
        <taxon>Rhizophydiales incertae sedis</taxon>
        <taxon>Batrachochytrium</taxon>
    </lineage>
</organism>
<feature type="compositionally biased region" description="Polar residues" evidence="1">
    <location>
        <begin position="1067"/>
        <end position="1080"/>
    </location>
</feature>
<feature type="region of interest" description="Disordered" evidence="1">
    <location>
        <begin position="1"/>
        <end position="29"/>
    </location>
</feature>
<feature type="compositionally biased region" description="Basic and acidic residues" evidence="1">
    <location>
        <begin position="1133"/>
        <end position="1142"/>
    </location>
</feature>
<feature type="compositionally biased region" description="Polar residues" evidence="1">
    <location>
        <begin position="1363"/>
        <end position="1377"/>
    </location>
</feature>
<feature type="compositionally biased region" description="Low complexity" evidence="1">
    <location>
        <begin position="1255"/>
        <end position="1274"/>
    </location>
</feature>
<feature type="compositionally biased region" description="Low complexity" evidence="1">
    <location>
        <begin position="1455"/>
        <end position="1467"/>
    </location>
</feature>
<feature type="compositionally biased region" description="Basic and acidic residues" evidence="1">
    <location>
        <begin position="1315"/>
        <end position="1328"/>
    </location>
</feature>
<feature type="compositionally biased region" description="Low complexity" evidence="1">
    <location>
        <begin position="1172"/>
        <end position="1181"/>
    </location>
</feature>
<name>A0ABQ8F3V4_9FUNG</name>
<feature type="compositionally biased region" description="Polar residues" evidence="1">
    <location>
        <begin position="789"/>
        <end position="812"/>
    </location>
</feature>
<reference evidence="3 4" key="1">
    <citation type="submission" date="2021-02" db="EMBL/GenBank/DDBJ databases">
        <title>Variation within the Batrachochytrium salamandrivorans European outbreak.</title>
        <authorList>
            <person name="Kelly M."/>
            <person name="Pasmans F."/>
            <person name="Shea T.P."/>
            <person name="Munoz J.F."/>
            <person name="Carranza S."/>
            <person name="Cuomo C.A."/>
            <person name="Martel A."/>
        </authorList>
    </citation>
    <scope>NUCLEOTIDE SEQUENCE [LARGE SCALE GENOMIC DNA]</scope>
    <source>
        <strain evidence="3 4">AMFP18/2</strain>
    </source>
</reference>
<keyword evidence="4" id="KW-1185">Reference proteome</keyword>
<accession>A0ABQ8F3V4</accession>
<feature type="compositionally biased region" description="Polar residues" evidence="1">
    <location>
        <begin position="263"/>
        <end position="272"/>
    </location>
</feature>
<feature type="compositionally biased region" description="Polar residues" evidence="1">
    <location>
        <begin position="1034"/>
        <end position="1049"/>
    </location>
</feature>
<feature type="compositionally biased region" description="Polar residues" evidence="1">
    <location>
        <begin position="1392"/>
        <end position="1404"/>
    </location>
</feature>
<feature type="region of interest" description="Disordered" evidence="1">
    <location>
        <begin position="260"/>
        <end position="308"/>
    </location>
</feature>